<sequence>MLLRVRKINRNIVARNLFVLTFGAGAMALAGCSNVAGTLDAKETLTQGYVIDQDALDLVPVGSSRDQVLLALGTPSTTATFDNEVFYYISQKRVRNAAFMRPRLVDQRVLAVYFGADQRVTQIANYGMKDGKLFDFISETTPTGGRDQNFLAQMIAGVAAGGAPSNPLGVQ</sequence>
<evidence type="ECO:0000313" key="7">
    <source>
        <dbReference type="Proteomes" id="UP000053675"/>
    </source>
</evidence>
<evidence type="ECO:0000259" key="5">
    <source>
        <dbReference type="Pfam" id="PF04355"/>
    </source>
</evidence>
<evidence type="ECO:0000256" key="4">
    <source>
        <dbReference type="SAM" id="SignalP"/>
    </source>
</evidence>
<evidence type="ECO:0000256" key="2">
    <source>
        <dbReference type="ARBA" id="ARBA00023136"/>
    </source>
</evidence>
<evidence type="ECO:0000256" key="1">
    <source>
        <dbReference type="ARBA" id="ARBA00022729"/>
    </source>
</evidence>
<feature type="domain" description="Outer membrane protein assembly factor BamE" evidence="5">
    <location>
        <begin position="48"/>
        <end position="123"/>
    </location>
</feature>
<comment type="caution">
    <text evidence="6">The sequence shown here is derived from an EMBL/GenBank/DDBJ whole genome shotgun (WGS) entry which is preliminary data.</text>
</comment>
<gene>
    <name evidence="6" type="ORF">EL18_01484</name>
</gene>
<keyword evidence="1 4" id="KW-0732">Signal</keyword>
<dbReference type="PANTHER" id="PTHR37482:SF1">
    <property type="entry name" value="OUTER MEMBRANE PROTEIN ASSEMBLY FACTOR BAME"/>
    <property type="match status" value="1"/>
</dbReference>
<dbReference type="PROSITE" id="PS51257">
    <property type="entry name" value="PROKAR_LIPOPROTEIN"/>
    <property type="match status" value="1"/>
</dbReference>
<feature type="chain" id="PRO_5001783148" evidence="4">
    <location>
        <begin position="27"/>
        <end position="171"/>
    </location>
</feature>
<dbReference type="Gene3D" id="3.30.1450.10">
    <property type="match status" value="1"/>
</dbReference>
<protein>
    <submittedName>
        <fullName evidence="6">SmpA/OmlA</fullName>
    </submittedName>
</protein>
<dbReference type="GO" id="GO:0051205">
    <property type="term" value="P:protein insertion into membrane"/>
    <property type="evidence" value="ECO:0007669"/>
    <property type="project" value="TreeGrafter"/>
</dbReference>
<dbReference type="EMBL" id="JMQM01000001">
    <property type="protein sequence ID" value="KFB10449.1"/>
    <property type="molecule type" value="Genomic_DNA"/>
</dbReference>
<name>A0A084UBW3_9HYPH</name>
<dbReference type="InterPro" id="IPR037873">
    <property type="entry name" value="BamE-like"/>
</dbReference>
<dbReference type="InterPro" id="IPR007450">
    <property type="entry name" value="BamE_dom"/>
</dbReference>
<accession>A0A084UBW3</accession>
<keyword evidence="2" id="KW-0472">Membrane</keyword>
<feature type="signal peptide" evidence="4">
    <location>
        <begin position="1"/>
        <end position="26"/>
    </location>
</feature>
<keyword evidence="7" id="KW-1185">Reference proteome</keyword>
<dbReference type="InterPro" id="IPR026592">
    <property type="entry name" value="BamE"/>
</dbReference>
<dbReference type="STRING" id="472175.EL18_01484"/>
<proteinExistence type="predicted"/>
<dbReference type="Pfam" id="PF04355">
    <property type="entry name" value="BamE"/>
    <property type="match status" value="1"/>
</dbReference>
<dbReference type="PANTHER" id="PTHR37482">
    <property type="entry name" value="OUTER MEMBRANE PROTEIN ASSEMBLY FACTOR BAME"/>
    <property type="match status" value="1"/>
</dbReference>
<organism evidence="6 7">
    <name type="scientific">Nitratireductor basaltis</name>
    <dbReference type="NCBI Taxonomy" id="472175"/>
    <lineage>
        <taxon>Bacteria</taxon>
        <taxon>Pseudomonadati</taxon>
        <taxon>Pseudomonadota</taxon>
        <taxon>Alphaproteobacteria</taxon>
        <taxon>Hyphomicrobiales</taxon>
        <taxon>Phyllobacteriaceae</taxon>
        <taxon>Nitratireductor</taxon>
    </lineage>
</organism>
<dbReference type="GO" id="GO:1990063">
    <property type="term" value="C:Bam protein complex"/>
    <property type="evidence" value="ECO:0007669"/>
    <property type="project" value="TreeGrafter"/>
</dbReference>
<reference evidence="6 7" key="1">
    <citation type="submission" date="2014-05" db="EMBL/GenBank/DDBJ databases">
        <title>Draft Genome Sequence of Nitratireductor basaltis Strain UMTGB225, A Marine Bacterium Isolated from Green Barrel Tunicate.</title>
        <authorList>
            <person name="Gan H.Y."/>
        </authorList>
    </citation>
    <scope>NUCLEOTIDE SEQUENCE [LARGE SCALE GENOMIC DNA]</scope>
    <source>
        <strain evidence="6 7">UMTGB225</strain>
    </source>
</reference>
<evidence type="ECO:0000256" key="3">
    <source>
        <dbReference type="ARBA" id="ARBA00023237"/>
    </source>
</evidence>
<dbReference type="eggNOG" id="COG2913">
    <property type="taxonomic scope" value="Bacteria"/>
</dbReference>
<dbReference type="PATRIC" id="fig|472175.3.peg.1496"/>
<keyword evidence="3" id="KW-0998">Cell outer membrane</keyword>
<dbReference type="Proteomes" id="UP000053675">
    <property type="component" value="Unassembled WGS sequence"/>
</dbReference>
<dbReference type="GO" id="GO:0030674">
    <property type="term" value="F:protein-macromolecule adaptor activity"/>
    <property type="evidence" value="ECO:0007669"/>
    <property type="project" value="TreeGrafter"/>
</dbReference>
<dbReference type="AlphaFoldDB" id="A0A084UBW3"/>
<dbReference type="GO" id="GO:0043165">
    <property type="term" value="P:Gram-negative-bacterium-type cell outer membrane assembly"/>
    <property type="evidence" value="ECO:0007669"/>
    <property type="project" value="TreeGrafter"/>
</dbReference>
<evidence type="ECO:0000313" key="6">
    <source>
        <dbReference type="EMBL" id="KFB10449.1"/>
    </source>
</evidence>